<dbReference type="Pfam" id="PF02224">
    <property type="entry name" value="Cytidylate_kin"/>
    <property type="match status" value="1"/>
</dbReference>
<dbReference type="GO" id="GO:0036431">
    <property type="term" value="F:dCMP kinase activity"/>
    <property type="evidence" value="ECO:0007669"/>
    <property type="project" value="InterPro"/>
</dbReference>
<dbReference type="GO" id="GO:0036430">
    <property type="term" value="F:CMP kinase activity"/>
    <property type="evidence" value="ECO:0007669"/>
    <property type="project" value="RHEA"/>
</dbReference>
<evidence type="ECO:0000256" key="2">
    <source>
        <dbReference type="ARBA" id="ARBA00022679"/>
    </source>
</evidence>
<protein>
    <recommendedName>
        <fullName evidence="8">Cytidylate kinase</fullName>
        <shortName evidence="8">CK</shortName>
        <ecNumber evidence="8">2.7.4.25</ecNumber>
    </recommendedName>
    <alternativeName>
        <fullName evidence="8">Cytidine monophosphate kinase</fullName>
        <shortName evidence="8">CMP kinase</shortName>
    </alternativeName>
</protein>
<dbReference type="GO" id="GO:0006220">
    <property type="term" value="P:pyrimidine nucleotide metabolic process"/>
    <property type="evidence" value="ECO:0007669"/>
    <property type="project" value="UniProtKB-UniRule"/>
</dbReference>
<evidence type="ECO:0000256" key="6">
    <source>
        <dbReference type="ARBA" id="ARBA00047615"/>
    </source>
</evidence>
<comment type="similarity">
    <text evidence="1 8">Belongs to the cytidylate kinase family. Type 1 subfamily.</text>
</comment>
<keyword evidence="5 8" id="KW-0067">ATP-binding</keyword>
<evidence type="ECO:0000256" key="1">
    <source>
        <dbReference type="ARBA" id="ARBA00009427"/>
    </source>
</evidence>
<evidence type="ECO:0000256" key="4">
    <source>
        <dbReference type="ARBA" id="ARBA00022777"/>
    </source>
</evidence>
<dbReference type="AlphaFoldDB" id="A0A2M6UVS9"/>
<dbReference type="EC" id="2.7.4.25" evidence="8"/>
<sequence length="215" mass="23840">MKPFVIAIDGPAASGKGTLARKIAAHYHLHHLDTGLTYRGVAHALLQHNLALDDEKNAITYAQELDFNTLNLTLLSSHELGEAASKIALNPAIRKILVEKQRSFAKTLPGSVLDGRDIGTIVCPDADIKFYVLANVQTRAKRRYQEILKTGRQANYHEILSDLEQRDSRDITRKQSPLKPAKNAHLLDTSELSIEATFAIACSFIDPRIKMHIIG</sequence>
<feature type="binding site" evidence="8">
    <location>
        <begin position="10"/>
        <end position="18"/>
    </location>
    <ligand>
        <name>ATP</name>
        <dbReference type="ChEBI" id="CHEBI:30616"/>
    </ligand>
</feature>
<dbReference type="InterPro" id="IPR011994">
    <property type="entry name" value="Cytidylate_kinase_dom"/>
</dbReference>
<evidence type="ECO:0000313" key="10">
    <source>
        <dbReference type="EMBL" id="PIT70247.1"/>
    </source>
</evidence>
<dbReference type="Proteomes" id="UP000229839">
    <property type="component" value="Unassembled WGS sequence"/>
</dbReference>
<name>A0A2M6UVS9_9HYPH</name>
<comment type="catalytic activity">
    <reaction evidence="7 8">
        <text>CMP + ATP = CDP + ADP</text>
        <dbReference type="Rhea" id="RHEA:11600"/>
        <dbReference type="ChEBI" id="CHEBI:30616"/>
        <dbReference type="ChEBI" id="CHEBI:58069"/>
        <dbReference type="ChEBI" id="CHEBI:60377"/>
        <dbReference type="ChEBI" id="CHEBI:456216"/>
        <dbReference type="EC" id="2.7.4.25"/>
    </reaction>
</comment>
<dbReference type="CDD" id="cd02020">
    <property type="entry name" value="CMPK"/>
    <property type="match status" value="1"/>
</dbReference>
<keyword evidence="3 8" id="KW-0547">Nucleotide-binding</keyword>
<dbReference type="OrthoDB" id="9807434at2"/>
<evidence type="ECO:0000313" key="11">
    <source>
        <dbReference type="Proteomes" id="UP000229839"/>
    </source>
</evidence>
<comment type="catalytic activity">
    <reaction evidence="6 8">
        <text>dCMP + ATP = dCDP + ADP</text>
        <dbReference type="Rhea" id="RHEA:25094"/>
        <dbReference type="ChEBI" id="CHEBI:30616"/>
        <dbReference type="ChEBI" id="CHEBI:57566"/>
        <dbReference type="ChEBI" id="CHEBI:58593"/>
        <dbReference type="ChEBI" id="CHEBI:456216"/>
        <dbReference type="EC" id="2.7.4.25"/>
    </reaction>
</comment>
<reference evidence="10 11" key="1">
    <citation type="submission" date="2017-06" db="EMBL/GenBank/DDBJ databases">
        <title>Draft genome of Bartonella tribocorum strain L103, isolated from a rodent in Laos.</title>
        <authorList>
            <person name="Hadjadj L."/>
            <person name="Jiyipong T."/>
            <person name="Morand S."/>
            <person name="Diene S.M."/>
            <person name="Rolain J.-M."/>
        </authorList>
    </citation>
    <scope>NUCLEOTIDE SEQUENCE [LARGE SCALE GENOMIC DNA]</scope>
    <source>
        <strain evidence="10 11">L103</strain>
    </source>
</reference>
<dbReference type="InterPro" id="IPR003136">
    <property type="entry name" value="Cytidylate_kin"/>
</dbReference>
<keyword evidence="8" id="KW-0963">Cytoplasm</keyword>
<proteinExistence type="inferred from homology"/>
<dbReference type="Gene3D" id="3.40.50.300">
    <property type="entry name" value="P-loop containing nucleotide triphosphate hydrolases"/>
    <property type="match status" value="1"/>
</dbReference>
<evidence type="ECO:0000256" key="8">
    <source>
        <dbReference type="HAMAP-Rule" id="MF_00238"/>
    </source>
</evidence>
<dbReference type="GO" id="GO:0005524">
    <property type="term" value="F:ATP binding"/>
    <property type="evidence" value="ECO:0007669"/>
    <property type="project" value="UniProtKB-UniRule"/>
</dbReference>
<dbReference type="SUPFAM" id="SSF52540">
    <property type="entry name" value="P-loop containing nucleoside triphosphate hydrolases"/>
    <property type="match status" value="1"/>
</dbReference>
<dbReference type="NCBIfam" id="TIGR00017">
    <property type="entry name" value="cmk"/>
    <property type="match status" value="1"/>
</dbReference>
<accession>A0A2M6UVS9</accession>
<organism evidence="10 11">
    <name type="scientific">Bartonella tribocorum</name>
    <dbReference type="NCBI Taxonomy" id="85701"/>
    <lineage>
        <taxon>Bacteria</taxon>
        <taxon>Pseudomonadati</taxon>
        <taxon>Pseudomonadota</taxon>
        <taxon>Alphaproteobacteria</taxon>
        <taxon>Hyphomicrobiales</taxon>
        <taxon>Bartonellaceae</taxon>
        <taxon>Bartonella</taxon>
    </lineage>
</organism>
<gene>
    <name evidence="8" type="primary">cmk</name>
    <name evidence="10" type="ORF">CER18_00595</name>
</gene>
<comment type="caution">
    <text evidence="10">The sequence shown here is derived from an EMBL/GenBank/DDBJ whole genome shotgun (WGS) entry which is preliminary data.</text>
</comment>
<dbReference type="RefSeq" id="WP_100128178.1">
    <property type="nucleotide sequence ID" value="NZ_CADDYI010000001.1"/>
</dbReference>
<comment type="subcellular location">
    <subcellularLocation>
        <location evidence="8">Cytoplasm</location>
    </subcellularLocation>
</comment>
<keyword evidence="4 8" id="KW-0418">Kinase</keyword>
<evidence type="ECO:0000256" key="3">
    <source>
        <dbReference type="ARBA" id="ARBA00022741"/>
    </source>
</evidence>
<feature type="domain" description="Cytidylate kinase" evidence="9">
    <location>
        <begin position="6"/>
        <end position="197"/>
    </location>
</feature>
<evidence type="ECO:0000256" key="7">
    <source>
        <dbReference type="ARBA" id="ARBA00048478"/>
    </source>
</evidence>
<dbReference type="EMBL" id="NJGE01000001">
    <property type="protein sequence ID" value="PIT70247.1"/>
    <property type="molecule type" value="Genomic_DNA"/>
</dbReference>
<dbReference type="InterPro" id="IPR027417">
    <property type="entry name" value="P-loop_NTPase"/>
</dbReference>
<dbReference type="GO" id="GO:0005737">
    <property type="term" value="C:cytoplasm"/>
    <property type="evidence" value="ECO:0007669"/>
    <property type="project" value="UniProtKB-SubCell"/>
</dbReference>
<keyword evidence="2 8" id="KW-0808">Transferase</keyword>
<evidence type="ECO:0000256" key="5">
    <source>
        <dbReference type="ARBA" id="ARBA00022840"/>
    </source>
</evidence>
<evidence type="ECO:0000259" key="9">
    <source>
        <dbReference type="Pfam" id="PF02224"/>
    </source>
</evidence>
<dbReference type="HAMAP" id="MF_00238">
    <property type="entry name" value="Cytidyl_kinase_type1"/>
    <property type="match status" value="1"/>
</dbReference>
<dbReference type="STRING" id="85701.BM1374166_00076"/>